<accession>A0A9P4J9J7</accession>
<dbReference type="PANTHER" id="PTHR12461:SF99">
    <property type="entry name" value="BIFUNCTIONAL PEPTIDASE AND (3S)-LYSYL HYDROXYLASE JMJD7"/>
    <property type="match status" value="1"/>
</dbReference>
<gene>
    <name evidence="2" type="ORF">K461DRAFT_234171</name>
</gene>
<dbReference type="Proteomes" id="UP000799439">
    <property type="component" value="Unassembled WGS sequence"/>
</dbReference>
<organism evidence="2 3">
    <name type="scientific">Myriangium duriaei CBS 260.36</name>
    <dbReference type="NCBI Taxonomy" id="1168546"/>
    <lineage>
        <taxon>Eukaryota</taxon>
        <taxon>Fungi</taxon>
        <taxon>Dikarya</taxon>
        <taxon>Ascomycota</taxon>
        <taxon>Pezizomycotina</taxon>
        <taxon>Dothideomycetes</taxon>
        <taxon>Dothideomycetidae</taxon>
        <taxon>Myriangiales</taxon>
        <taxon>Myriangiaceae</taxon>
        <taxon>Myriangium</taxon>
    </lineage>
</organism>
<keyword evidence="3" id="KW-1185">Reference proteome</keyword>
<sequence>MGDTIAKVTQALESLLENYHELNPAHIDELHEEPTPLQFMRYVARNRPFVIRGGAKDWKAFKSWDAKYLLEAMGDSPVNVAITPNGLADAVLDTPDGEKIFVEPFEHDEPFATVFNYITARGRGEITGPVKYCQTQNDNLRGEYDRLFSDVPQSIAFAHVALEKDPDAVNFWLGDEASITALHKDNYENIYAQIRGRKHFILMPPVITPCTHEQSLPYAKYEKVDGSNTPDPPYGLLPTVQQPVQHVPVPTWDPLHDLEPPNALGKHVKPLRVDLNEGDMMYLPAMWYHHVRQSGGKEGFSCSVNYWYDMDFAGQFWSTNSLVRDLSLLSAQKERSNTQP</sequence>
<dbReference type="InterPro" id="IPR003347">
    <property type="entry name" value="JmjC_dom"/>
</dbReference>
<evidence type="ECO:0000313" key="2">
    <source>
        <dbReference type="EMBL" id="KAF2156560.1"/>
    </source>
</evidence>
<protein>
    <submittedName>
        <fullName evidence="2">Clavaminate synthase-like protein</fullName>
    </submittedName>
</protein>
<evidence type="ECO:0000313" key="3">
    <source>
        <dbReference type="Proteomes" id="UP000799439"/>
    </source>
</evidence>
<dbReference type="SMART" id="SM00558">
    <property type="entry name" value="JmjC"/>
    <property type="match status" value="1"/>
</dbReference>
<dbReference type="Pfam" id="PF13621">
    <property type="entry name" value="Cupin_8"/>
    <property type="match status" value="1"/>
</dbReference>
<comment type="caution">
    <text evidence="2">The sequence shown here is derived from an EMBL/GenBank/DDBJ whole genome shotgun (WGS) entry which is preliminary data.</text>
</comment>
<name>A0A9P4J9J7_9PEZI</name>
<dbReference type="PROSITE" id="PS51184">
    <property type="entry name" value="JMJC"/>
    <property type="match status" value="1"/>
</dbReference>
<dbReference type="InterPro" id="IPR041667">
    <property type="entry name" value="Cupin_8"/>
</dbReference>
<dbReference type="InterPro" id="IPR014710">
    <property type="entry name" value="RmlC-like_jellyroll"/>
</dbReference>
<dbReference type="Gene3D" id="2.60.120.10">
    <property type="entry name" value="Jelly Rolls"/>
    <property type="match status" value="1"/>
</dbReference>
<evidence type="ECO:0000259" key="1">
    <source>
        <dbReference type="PROSITE" id="PS51184"/>
    </source>
</evidence>
<dbReference type="SUPFAM" id="SSF51197">
    <property type="entry name" value="Clavaminate synthase-like"/>
    <property type="match status" value="1"/>
</dbReference>
<proteinExistence type="predicted"/>
<dbReference type="AlphaFoldDB" id="A0A9P4J9J7"/>
<dbReference type="OrthoDB" id="415358at2759"/>
<dbReference type="PANTHER" id="PTHR12461">
    <property type="entry name" value="HYPOXIA-INDUCIBLE FACTOR 1 ALPHA INHIBITOR-RELATED"/>
    <property type="match status" value="1"/>
</dbReference>
<feature type="domain" description="JmjC" evidence="1">
    <location>
        <begin position="140"/>
        <end position="323"/>
    </location>
</feature>
<reference evidence="2" key="1">
    <citation type="journal article" date="2020" name="Stud. Mycol.">
        <title>101 Dothideomycetes genomes: a test case for predicting lifestyles and emergence of pathogens.</title>
        <authorList>
            <person name="Haridas S."/>
            <person name="Albert R."/>
            <person name="Binder M."/>
            <person name="Bloem J."/>
            <person name="Labutti K."/>
            <person name="Salamov A."/>
            <person name="Andreopoulos B."/>
            <person name="Baker S."/>
            <person name="Barry K."/>
            <person name="Bills G."/>
            <person name="Bluhm B."/>
            <person name="Cannon C."/>
            <person name="Castanera R."/>
            <person name="Culley D."/>
            <person name="Daum C."/>
            <person name="Ezra D."/>
            <person name="Gonzalez J."/>
            <person name="Henrissat B."/>
            <person name="Kuo A."/>
            <person name="Liang C."/>
            <person name="Lipzen A."/>
            <person name="Lutzoni F."/>
            <person name="Magnuson J."/>
            <person name="Mondo S."/>
            <person name="Nolan M."/>
            <person name="Ohm R."/>
            <person name="Pangilinan J."/>
            <person name="Park H.-J."/>
            <person name="Ramirez L."/>
            <person name="Alfaro M."/>
            <person name="Sun H."/>
            <person name="Tritt A."/>
            <person name="Yoshinaga Y."/>
            <person name="Zwiers L.-H."/>
            <person name="Turgeon B."/>
            <person name="Goodwin S."/>
            <person name="Spatafora J."/>
            <person name="Crous P."/>
            <person name="Grigoriev I."/>
        </authorList>
    </citation>
    <scope>NUCLEOTIDE SEQUENCE</scope>
    <source>
        <strain evidence="2">CBS 260.36</strain>
    </source>
</reference>
<dbReference type="EMBL" id="ML996081">
    <property type="protein sequence ID" value="KAF2156560.1"/>
    <property type="molecule type" value="Genomic_DNA"/>
</dbReference>